<feature type="transmembrane region" description="Helical" evidence="1">
    <location>
        <begin position="29"/>
        <end position="46"/>
    </location>
</feature>
<evidence type="ECO:0000313" key="2">
    <source>
        <dbReference type="EMBL" id="PZD97592.1"/>
    </source>
</evidence>
<accession>A0A2W1LRJ2</accession>
<dbReference type="AlphaFoldDB" id="A0A2W1LRJ2"/>
<keyword evidence="1" id="KW-1133">Transmembrane helix</keyword>
<keyword evidence="1" id="KW-0472">Membrane</keyword>
<dbReference type="Proteomes" id="UP000249522">
    <property type="component" value="Unassembled WGS sequence"/>
</dbReference>
<comment type="caution">
    <text evidence="2">The sequence shown here is derived from an EMBL/GenBank/DDBJ whole genome shotgun (WGS) entry which is preliminary data.</text>
</comment>
<keyword evidence="3" id="KW-1185">Reference proteome</keyword>
<evidence type="ECO:0000313" key="3">
    <source>
        <dbReference type="Proteomes" id="UP000249522"/>
    </source>
</evidence>
<feature type="transmembrane region" description="Helical" evidence="1">
    <location>
        <begin position="52"/>
        <end position="73"/>
    </location>
</feature>
<evidence type="ECO:0000256" key="1">
    <source>
        <dbReference type="SAM" id="Phobius"/>
    </source>
</evidence>
<reference evidence="2 3" key="1">
    <citation type="submission" date="2018-06" db="EMBL/GenBank/DDBJ databases">
        <title>Paenibacillus imtechensis sp. nov.</title>
        <authorList>
            <person name="Pinnaka A.K."/>
            <person name="Singh H."/>
            <person name="Kaur M."/>
        </authorList>
    </citation>
    <scope>NUCLEOTIDE SEQUENCE [LARGE SCALE GENOMIC DNA]</scope>
    <source>
        <strain evidence="2 3">SMB1</strain>
    </source>
</reference>
<protein>
    <submittedName>
        <fullName evidence="2">Uncharacterized protein</fullName>
    </submittedName>
</protein>
<proteinExistence type="predicted"/>
<name>A0A2W1LRJ2_9BACL</name>
<sequence>MLITIVYTIIVFIILLLIFKLFKDKFKKYNKENIGLIVSASVLIFIGDLSAVWFYIFLTIVLVLLIIFIVGILRNRNS</sequence>
<dbReference type="EMBL" id="QKRB01000010">
    <property type="protein sequence ID" value="PZD97592.1"/>
    <property type="molecule type" value="Genomic_DNA"/>
</dbReference>
<gene>
    <name evidence="2" type="ORF">DNH61_01595</name>
</gene>
<keyword evidence="1" id="KW-0812">Transmembrane</keyword>
<organism evidence="2 3">
    <name type="scientific">Paenibacillus sambharensis</name>
    <dbReference type="NCBI Taxonomy" id="1803190"/>
    <lineage>
        <taxon>Bacteria</taxon>
        <taxon>Bacillati</taxon>
        <taxon>Bacillota</taxon>
        <taxon>Bacilli</taxon>
        <taxon>Bacillales</taxon>
        <taxon>Paenibacillaceae</taxon>
        <taxon>Paenibacillus</taxon>
    </lineage>
</organism>
<feature type="transmembrane region" description="Helical" evidence="1">
    <location>
        <begin position="6"/>
        <end position="22"/>
    </location>
</feature>